<dbReference type="PANTHER" id="PTHR11458">
    <property type="entry name" value="DELTA-AMINOLEVULINIC ACID DEHYDRATASE"/>
    <property type="match status" value="1"/>
</dbReference>
<dbReference type="Gene3D" id="3.20.20.70">
    <property type="entry name" value="Aldolase class I"/>
    <property type="match status" value="1"/>
</dbReference>
<dbReference type="GO" id="GO:0004655">
    <property type="term" value="F:porphobilinogen synthase activity"/>
    <property type="evidence" value="ECO:0007669"/>
    <property type="project" value="UniProtKB-EC"/>
</dbReference>
<evidence type="ECO:0000256" key="11">
    <source>
        <dbReference type="RuleBase" id="RU000515"/>
    </source>
</evidence>
<dbReference type="Pfam" id="PF00490">
    <property type="entry name" value="ALAD"/>
    <property type="match status" value="1"/>
</dbReference>
<dbReference type="HOGENOM" id="CLU_035731_0_0_5"/>
<keyword evidence="10" id="KW-0460">Magnesium</keyword>
<keyword evidence="7 11" id="KW-0627">Porphyrin biosynthesis</keyword>
<comment type="pathway">
    <text evidence="1">Porphyrin-containing compound metabolism; protoporphyrin-IX biosynthesis; coproporphyrinogen-III from 5-aminolevulinate: step 1/4.</text>
</comment>
<dbReference type="EMBL" id="CP001751">
    <property type="protein sequence ID" value="ADE38768.1"/>
    <property type="molecule type" value="Genomic_DNA"/>
</dbReference>
<evidence type="ECO:0000256" key="1">
    <source>
        <dbReference type="ARBA" id="ARBA00004694"/>
    </source>
</evidence>
<comment type="similarity">
    <text evidence="2 12">Belongs to the ALAD family.</text>
</comment>
<reference evidence="13 14" key="1">
    <citation type="journal article" date="2010" name="J. Bacteriol.">
        <title>Complete genome sequence of "Candidatus Puniceispirillum marinum" IMCC1322, a representative of the SAR116 clade in the Alphaproteobacteria.</title>
        <authorList>
            <person name="Oh H.M."/>
            <person name="Kwon K.K."/>
            <person name="Kang I."/>
            <person name="Kang S.G."/>
            <person name="Lee J.H."/>
            <person name="Kim S.J."/>
            <person name="Cho J.C."/>
        </authorList>
    </citation>
    <scope>NUCLEOTIDE SEQUENCE [LARGE SCALE GENOMIC DNA]</scope>
    <source>
        <strain evidence="13 14">IMCC1322</strain>
    </source>
</reference>
<evidence type="ECO:0000256" key="7">
    <source>
        <dbReference type="ARBA" id="ARBA00023244"/>
    </source>
</evidence>
<evidence type="ECO:0000313" key="14">
    <source>
        <dbReference type="Proteomes" id="UP000007460"/>
    </source>
</evidence>
<accession>D5BR71</accession>
<dbReference type="PIRSF" id="PIRSF001415">
    <property type="entry name" value="Porphbilin_synth"/>
    <property type="match status" value="1"/>
</dbReference>
<keyword evidence="14" id="KW-1185">Reference proteome</keyword>
<keyword evidence="10" id="KW-0479">Metal-binding</keyword>
<evidence type="ECO:0000256" key="4">
    <source>
        <dbReference type="ARBA" id="ARBA00020771"/>
    </source>
</evidence>
<organism evidence="13 14">
    <name type="scientific">Puniceispirillum marinum (strain IMCC1322)</name>
    <dbReference type="NCBI Taxonomy" id="488538"/>
    <lineage>
        <taxon>Bacteria</taxon>
        <taxon>Pseudomonadati</taxon>
        <taxon>Pseudomonadota</taxon>
        <taxon>Alphaproteobacteria</taxon>
        <taxon>Candidatus Puniceispirillales</taxon>
        <taxon>Candidatus Puniceispirillaceae</taxon>
        <taxon>Candidatus Puniceispirillum</taxon>
    </lineage>
</organism>
<dbReference type="SMART" id="SM01004">
    <property type="entry name" value="ALAD"/>
    <property type="match status" value="1"/>
</dbReference>
<evidence type="ECO:0000256" key="10">
    <source>
        <dbReference type="PIRSR" id="PIRSR001415-5"/>
    </source>
</evidence>
<keyword evidence="6 11" id="KW-0456">Lyase</keyword>
<dbReference type="RefSeq" id="WP_013045397.1">
    <property type="nucleotide sequence ID" value="NC_014010.1"/>
</dbReference>
<evidence type="ECO:0000256" key="8">
    <source>
        <dbReference type="ARBA" id="ARBA00047651"/>
    </source>
</evidence>
<dbReference type="PRINTS" id="PR00144">
    <property type="entry name" value="DALDHYDRTASE"/>
</dbReference>
<dbReference type="AlphaFoldDB" id="D5BR71"/>
<feature type="active site" description="Schiff-base intermediate with substrate" evidence="9">
    <location>
        <position position="255"/>
    </location>
</feature>
<proteinExistence type="inferred from homology"/>
<comment type="subunit">
    <text evidence="11">Homooctamer.</text>
</comment>
<dbReference type="InterPro" id="IPR030656">
    <property type="entry name" value="ALAD_AS"/>
</dbReference>
<evidence type="ECO:0000256" key="3">
    <source>
        <dbReference type="ARBA" id="ARBA00012053"/>
    </source>
</evidence>
<gene>
    <name evidence="13" type="ordered locus">SAR116_0525</name>
</gene>
<sequence length="332" mass="35817">MSRGQFPSTRMRRNRMQSFSRRLMAETNLTVDDLIWPMFVVEGQAIDEPIASMPGQYRHSIDRLVAKAGEAVGLSIPAIAIFPALDSSMKDADGTGALDGNNLICRAVRAVKDAYPDLGIICDVALDPFTDHGHDGVIRDGMVANDETIDILCQQAVLQADAGCDIIAPSDMMDGRVGAIRTALDHAGHQNVIIMSYAAKYASAFYGPFREAVKAGVSLGSTGKSSYQMDPANSDEAMHEIGLDLQEGADMVIIKPGMPYLDVLNRAKTEFGVPCIAYQVSGEYAMILAAAENGWIDQDRSMMESMAAFKRAGADAVITYFAPQIATILHSK</sequence>
<dbReference type="FunFam" id="3.20.20.70:FF:000019">
    <property type="entry name" value="Delta-aminolevulinic acid dehydratase"/>
    <property type="match status" value="1"/>
</dbReference>
<evidence type="ECO:0000256" key="2">
    <source>
        <dbReference type="ARBA" id="ARBA00008055"/>
    </source>
</evidence>
<dbReference type="GO" id="GO:0005829">
    <property type="term" value="C:cytosol"/>
    <property type="evidence" value="ECO:0007669"/>
    <property type="project" value="TreeGrafter"/>
</dbReference>
<dbReference type="STRING" id="488538.SAR116_0525"/>
<dbReference type="eggNOG" id="COG0113">
    <property type="taxonomic scope" value="Bacteria"/>
</dbReference>
<evidence type="ECO:0000256" key="6">
    <source>
        <dbReference type="ARBA" id="ARBA00023239"/>
    </source>
</evidence>
<evidence type="ECO:0000256" key="12">
    <source>
        <dbReference type="RuleBase" id="RU004161"/>
    </source>
</evidence>
<dbReference type="NCBIfam" id="NF006762">
    <property type="entry name" value="PRK09283.1"/>
    <property type="match status" value="1"/>
</dbReference>
<keyword evidence="5" id="KW-0350">Heme biosynthesis</keyword>
<dbReference type="PANTHER" id="PTHR11458:SF0">
    <property type="entry name" value="DELTA-AMINOLEVULINIC ACID DEHYDRATASE"/>
    <property type="match status" value="1"/>
</dbReference>
<dbReference type="CDD" id="cd04823">
    <property type="entry name" value="ALAD_PBGS_aspartate_rich"/>
    <property type="match status" value="1"/>
</dbReference>
<name>D5BR71_PUNMI</name>
<evidence type="ECO:0000313" key="13">
    <source>
        <dbReference type="EMBL" id="ADE38768.1"/>
    </source>
</evidence>
<evidence type="ECO:0000256" key="5">
    <source>
        <dbReference type="ARBA" id="ARBA00023133"/>
    </source>
</evidence>
<dbReference type="KEGG" id="apb:SAR116_0525"/>
<comment type="catalytic activity">
    <reaction evidence="8 11">
        <text>2 5-aminolevulinate = porphobilinogen + 2 H2O + H(+)</text>
        <dbReference type="Rhea" id="RHEA:24064"/>
        <dbReference type="ChEBI" id="CHEBI:15377"/>
        <dbReference type="ChEBI" id="CHEBI:15378"/>
        <dbReference type="ChEBI" id="CHEBI:58126"/>
        <dbReference type="ChEBI" id="CHEBI:356416"/>
        <dbReference type="EC" id="4.2.1.24"/>
    </reaction>
</comment>
<dbReference type="UniPathway" id="UPA00251">
    <property type="reaction ID" value="UER00318"/>
</dbReference>
<dbReference type="EC" id="4.2.1.24" evidence="3 11"/>
<dbReference type="InterPro" id="IPR013785">
    <property type="entry name" value="Aldolase_TIM"/>
</dbReference>
<dbReference type="GO" id="GO:0008270">
    <property type="term" value="F:zinc ion binding"/>
    <property type="evidence" value="ECO:0007669"/>
    <property type="project" value="TreeGrafter"/>
</dbReference>
<feature type="binding site" evidence="10">
    <location>
        <position position="240"/>
    </location>
    <ligand>
        <name>Mg(2+)</name>
        <dbReference type="ChEBI" id="CHEBI:18420"/>
    </ligand>
</feature>
<dbReference type="InterPro" id="IPR001731">
    <property type="entry name" value="ALAD"/>
</dbReference>
<dbReference type="OrthoDB" id="9805001at2"/>
<dbReference type="GO" id="GO:0006782">
    <property type="term" value="P:protoporphyrinogen IX biosynthetic process"/>
    <property type="evidence" value="ECO:0007669"/>
    <property type="project" value="UniProtKB-UniPathway"/>
</dbReference>
<protein>
    <recommendedName>
        <fullName evidence="4 11">Delta-aminolevulinic acid dehydratase</fullName>
        <ecNumber evidence="3 11">4.2.1.24</ecNumber>
    </recommendedName>
</protein>
<feature type="active site" description="Schiff-base intermediate with substrate" evidence="9">
    <location>
        <position position="200"/>
    </location>
</feature>
<dbReference type="PROSITE" id="PS00169">
    <property type="entry name" value="D_ALA_DEHYDRATASE"/>
    <property type="match status" value="1"/>
</dbReference>
<dbReference type="Proteomes" id="UP000007460">
    <property type="component" value="Chromosome"/>
</dbReference>
<evidence type="ECO:0000256" key="9">
    <source>
        <dbReference type="PIRSR" id="PIRSR001415-1"/>
    </source>
</evidence>
<dbReference type="SUPFAM" id="SSF51569">
    <property type="entry name" value="Aldolase"/>
    <property type="match status" value="1"/>
</dbReference>